<proteinExistence type="inferred from homology"/>
<evidence type="ECO:0000256" key="7">
    <source>
        <dbReference type="ARBA" id="ARBA00022840"/>
    </source>
</evidence>
<dbReference type="CDD" id="cd02021">
    <property type="entry name" value="GntK"/>
    <property type="match status" value="1"/>
</dbReference>
<evidence type="ECO:0000256" key="3">
    <source>
        <dbReference type="ARBA" id="ARBA00012054"/>
    </source>
</evidence>
<evidence type="ECO:0000256" key="5">
    <source>
        <dbReference type="ARBA" id="ARBA00022741"/>
    </source>
</evidence>
<evidence type="ECO:0000313" key="11">
    <source>
        <dbReference type="Proteomes" id="UP001184614"/>
    </source>
</evidence>
<keyword evidence="5 9" id="KW-0547">Nucleotide-binding</keyword>
<evidence type="ECO:0000256" key="2">
    <source>
        <dbReference type="ARBA" id="ARBA00008420"/>
    </source>
</evidence>
<keyword evidence="4 9" id="KW-0808">Transferase</keyword>
<comment type="pathway">
    <text evidence="1">Carbohydrate acid metabolism.</text>
</comment>
<dbReference type="InterPro" id="IPR006001">
    <property type="entry name" value="Therm_gnt_kin"/>
</dbReference>
<evidence type="ECO:0000256" key="6">
    <source>
        <dbReference type="ARBA" id="ARBA00022777"/>
    </source>
</evidence>
<name>A0ABU1MEB7_9HYPH</name>
<evidence type="ECO:0000256" key="8">
    <source>
        <dbReference type="ARBA" id="ARBA00048090"/>
    </source>
</evidence>
<dbReference type="RefSeq" id="WP_310015840.1">
    <property type="nucleotide sequence ID" value="NZ_JAVDQT010000010.1"/>
</dbReference>
<accession>A0ABU1MEB7</accession>
<dbReference type="Pfam" id="PF13671">
    <property type="entry name" value="AAA_33"/>
    <property type="match status" value="1"/>
</dbReference>
<sequence length="178" mass="19571">MLMAESPLASDLTWPAPVVVMGVSGCGKSSVGRLLADYLQAEFIEGDELHSPANVSKMQAGIALNDDDRWPWLDAIGSKLAKTPKVVVSCSALRKTYRDRLRVSTGRPLKFVCLHGPRQLLFDRMSARQNHYMPAALLDSQLTTLEIPTLEDDAIVVDIERSVQSVVDLVLPLVTSKR</sequence>
<keyword evidence="7 9" id="KW-0067">ATP-binding</keyword>
<dbReference type="EMBL" id="JAVDQT010000010">
    <property type="protein sequence ID" value="MDR6434389.1"/>
    <property type="molecule type" value="Genomic_DNA"/>
</dbReference>
<dbReference type="InterPro" id="IPR027417">
    <property type="entry name" value="P-loop_NTPase"/>
</dbReference>
<reference evidence="10 11" key="1">
    <citation type="submission" date="2023-07" db="EMBL/GenBank/DDBJ databases">
        <title>Sorghum-associated microbial communities from plants grown in Nebraska, USA.</title>
        <authorList>
            <person name="Schachtman D."/>
        </authorList>
    </citation>
    <scope>NUCLEOTIDE SEQUENCE [LARGE SCALE GENOMIC DNA]</scope>
    <source>
        <strain evidence="10 11">DS1730</strain>
    </source>
</reference>
<protein>
    <recommendedName>
        <fullName evidence="3 9">Gluconokinase</fullName>
        <ecNumber evidence="3 9">2.7.1.12</ecNumber>
    </recommendedName>
</protein>
<comment type="catalytic activity">
    <reaction evidence="8 9">
        <text>D-gluconate + ATP = 6-phospho-D-gluconate + ADP + H(+)</text>
        <dbReference type="Rhea" id="RHEA:19433"/>
        <dbReference type="ChEBI" id="CHEBI:15378"/>
        <dbReference type="ChEBI" id="CHEBI:18391"/>
        <dbReference type="ChEBI" id="CHEBI:30616"/>
        <dbReference type="ChEBI" id="CHEBI:58759"/>
        <dbReference type="ChEBI" id="CHEBI:456216"/>
        <dbReference type="EC" id="2.7.1.12"/>
    </reaction>
</comment>
<evidence type="ECO:0000313" key="10">
    <source>
        <dbReference type="EMBL" id="MDR6434389.1"/>
    </source>
</evidence>
<dbReference type="EC" id="2.7.1.12" evidence="3 9"/>
<dbReference type="NCBIfam" id="TIGR01313">
    <property type="entry name" value="therm_gnt_kin"/>
    <property type="match status" value="1"/>
</dbReference>
<keyword evidence="11" id="KW-1185">Reference proteome</keyword>
<comment type="similarity">
    <text evidence="2 9">Belongs to the gluconokinase GntK/GntV family.</text>
</comment>
<gene>
    <name evidence="10" type="ORF">J2782_004140</name>
</gene>
<evidence type="ECO:0000256" key="4">
    <source>
        <dbReference type="ARBA" id="ARBA00022679"/>
    </source>
</evidence>
<dbReference type="SUPFAM" id="SSF52540">
    <property type="entry name" value="P-loop containing nucleoside triphosphate hydrolases"/>
    <property type="match status" value="1"/>
</dbReference>
<keyword evidence="6 9" id="KW-0418">Kinase</keyword>
<dbReference type="PANTHER" id="PTHR43442:SF3">
    <property type="entry name" value="GLUCONOKINASE-RELATED"/>
    <property type="match status" value="1"/>
</dbReference>
<organism evidence="10 11">
    <name type="scientific">Brucella pseudogrignonensis</name>
    <dbReference type="NCBI Taxonomy" id="419475"/>
    <lineage>
        <taxon>Bacteria</taxon>
        <taxon>Pseudomonadati</taxon>
        <taxon>Pseudomonadota</taxon>
        <taxon>Alphaproteobacteria</taxon>
        <taxon>Hyphomicrobiales</taxon>
        <taxon>Brucellaceae</taxon>
        <taxon>Brucella/Ochrobactrum group</taxon>
        <taxon>Brucella</taxon>
    </lineage>
</organism>
<dbReference type="Proteomes" id="UP001184614">
    <property type="component" value="Unassembled WGS sequence"/>
</dbReference>
<dbReference type="GO" id="GO:0046316">
    <property type="term" value="F:gluconokinase activity"/>
    <property type="evidence" value="ECO:0007669"/>
    <property type="project" value="UniProtKB-EC"/>
</dbReference>
<evidence type="ECO:0000256" key="1">
    <source>
        <dbReference type="ARBA" id="ARBA00004761"/>
    </source>
</evidence>
<dbReference type="PANTHER" id="PTHR43442">
    <property type="entry name" value="GLUCONOKINASE-RELATED"/>
    <property type="match status" value="1"/>
</dbReference>
<dbReference type="Gene3D" id="3.40.50.300">
    <property type="entry name" value="P-loop containing nucleotide triphosphate hydrolases"/>
    <property type="match status" value="1"/>
</dbReference>
<comment type="caution">
    <text evidence="10">The sequence shown here is derived from an EMBL/GenBank/DDBJ whole genome shotgun (WGS) entry which is preliminary data.</text>
</comment>
<evidence type="ECO:0000256" key="9">
    <source>
        <dbReference type="RuleBase" id="RU363066"/>
    </source>
</evidence>